<feature type="non-terminal residue" evidence="3">
    <location>
        <position position="224"/>
    </location>
</feature>
<accession>X1RNC6</accession>
<reference evidence="3" key="1">
    <citation type="journal article" date="2014" name="Front. Microbiol.">
        <title>High frequency of phylogenetically diverse reductive dehalogenase-homologous genes in deep subseafloor sedimentary metagenomes.</title>
        <authorList>
            <person name="Kawai M."/>
            <person name="Futagami T."/>
            <person name="Toyoda A."/>
            <person name="Takaki Y."/>
            <person name="Nishi S."/>
            <person name="Hori S."/>
            <person name="Arai W."/>
            <person name="Tsubouchi T."/>
            <person name="Morono Y."/>
            <person name="Uchiyama I."/>
            <person name="Ito T."/>
            <person name="Fujiyama A."/>
            <person name="Inagaki F."/>
            <person name="Takami H."/>
        </authorList>
    </citation>
    <scope>NUCLEOTIDE SEQUENCE</scope>
    <source>
        <strain evidence="3">Expedition CK06-06</strain>
    </source>
</reference>
<dbReference type="Pfam" id="PF26514">
    <property type="entry name" value="DUF8173"/>
    <property type="match status" value="1"/>
</dbReference>
<keyword evidence="1" id="KW-0472">Membrane</keyword>
<feature type="transmembrane region" description="Helical" evidence="1">
    <location>
        <begin position="176"/>
        <end position="197"/>
    </location>
</feature>
<dbReference type="AlphaFoldDB" id="X1RNC6"/>
<name>X1RNC6_9ZZZZ</name>
<gene>
    <name evidence="3" type="ORF">S06H3_57047</name>
</gene>
<evidence type="ECO:0000259" key="2">
    <source>
        <dbReference type="Pfam" id="PF26514"/>
    </source>
</evidence>
<feature type="transmembrane region" description="Helical" evidence="1">
    <location>
        <begin position="140"/>
        <end position="164"/>
    </location>
</feature>
<comment type="caution">
    <text evidence="3">The sequence shown here is derived from an EMBL/GenBank/DDBJ whole genome shotgun (WGS) entry which is preliminary data.</text>
</comment>
<protein>
    <recommendedName>
        <fullName evidence="2">DUF8173 domain-containing protein</fullName>
    </recommendedName>
</protein>
<proteinExistence type="predicted"/>
<dbReference type="InterPro" id="IPR058486">
    <property type="entry name" value="DUF8173"/>
</dbReference>
<feature type="transmembrane region" description="Helical" evidence="1">
    <location>
        <begin position="203"/>
        <end position="223"/>
    </location>
</feature>
<evidence type="ECO:0000313" key="3">
    <source>
        <dbReference type="EMBL" id="GAI57009.1"/>
    </source>
</evidence>
<feature type="domain" description="DUF8173" evidence="2">
    <location>
        <begin position="132"/>
        <end position="217"/>
    </location>
</feature>
<keyword evidence="1" id="KW-0812">Transmembrane</keyword>
<organism evidence="3">
    <name type="scientific">marine sediment metagenome</name>
    <dbReference type="NCBI Taxonomy" id="412755"/>
    <lineage>
        <taxon>unclassified sequences</taxon>
        <taxon>metagenomes</taxon>
        <taxon>ecological metagenomes</taxon>
    </lineage>
</organism>
<keyword evidence="1" id="KW-1133">Transmembrane helix</keyword>
<evidence type="ECO:0000256" key="1">
    <source>
        <dbReference type="SAM" id="Phobius"/>
    </source>
</evidence>
<sequence>MVAIALTKGGLSKTLSIGGAAISQNDRQKLEGNLITIGGETMMAGSVWGDVVAIGGSVEMASTARIQGDLVAFGRVRRHPDAIVGGNTIEGLEAAQRLAYAPRMWNGRFWPLPALPAPLGPPSKPSEPRVRIEEPPGFSALVRLVAAIVAILLLAALVVALLPQRLTCVTDAMRKAWLLCCGMGVLTVAVVVILIPVLTIICLGIPVAIALAIGLLLATLMSLT</sequence>
<dbReference type="EMBL" id="BARV01036765">
    <property type="protein sequence ID" value="GAI57009.1"/>
    <property type="molecule type" value="Genomic_DNA"/>
</dbReference>